<dbReference type="InterPro" id="IPR003439">
    <property type="entry name" value="ABC_transporter-like_ATP-bd"/>
</dbReference>
<dbReference type="Pfam" id="PF19055">
    <property type="entry name" value="ABC2_membrane_7"/>
    <property type="match status" value="2"/>
</dbReference>
<evidence type="ECO:0000256" key="4">
    <source>
        <dbReference type="ARBA" id="ARBA00022741"/>
    </source>
</evidence>
<dbReference type="InterPro" id="IPR017871">
    <property type="entry name" value="ABC_transporter-like_CS"/>
</dbReference>
<evidence type="ECO:0000313" key="10">
    <source>
        <dbReference type="EMBL" id="CRZ01331.1"/>
    </source>
</evidence>
<feature type="transmembrane region" description="Helical" evidence="8">
    <location>
        <begin position="405"/>
        <end position="424"/>
    </location>
</feature>
<dbReference type="GO" id="GO:0140359">
    <property type="term" value="F:ABC-type transporter activity"/>
    <property type="evidence" value="ECO:0007669"/>
    <property type="project" value="InterPro"/>
</dbReference>
<dbReference type="EMBL" id="HACM01000889">
    <property type="protein sequence ID" value="CRZ01331.1"/>
    <property type="molecule type" value="Transcribed_RNA"/>
</dbReference>
<keyword evidence="5" id="KW-0067">ATP-binding</keyword>
<feature type="transmembrane region" description="Helical" evidence="8">
    <location>
        <begin position="1108"/>
        <end position="1134"/>
    </location>
</feature>
<feature type="transmembrane region" description="Helical" evidence="8">
    <location>
        <begin position="1003"/>
        <end position="1023"/>
    </location>
</feature>
<dbReference type="Gene3D" id="3.40.50.300">
    <property type="entry name" value="P-loop containing nucleotide triphosphate hydrolases"/>
    <property type="match status" value="2"/>
</dbReference>
<dbReference type="GO" id="GO:0005524">
    <property type="term" value="F:ATP binding"/>
    <property type="evidence" value="ECO:0007669"/>
    <property type="project" value="UniProtKB-KW"/>
</dbReference>
<dbReference type="PROSITE" id="PS50893">
    <property type="entry name" value="ABC_TRANSPORTER_2"/>
    <property type="match status" value="2"/>
</dbReference>
<dbReference type="AlphaFoldDB" id="A0A0H5QJ62"/>
<dbReference type="SUPFAM" id="SSF52540">
    <property type="entry name" value="P-loop containing nucleoside triphosphate hydrolases"/>
    <property type="match status" value="2"/>
</dbReference>
<dbReference type="PANTHER" id="PTHR48041">
    <property type="entry name" value="ABC TRANSPORTER G FAMILY MEMBER 28"/>
    <property type="match status" value="1"/>
</dbReference>
<evidence type="ECO:0000256" key="1">
    <source>
        <dbReference type="ARBA" id="ARBA00004141"/>
    </source>
</evidence>
<feature type="transmembrane region" description="Helical" evidence="8">
    <location>
        <begin position="518"/>
        <end position="537"/>
    </location>
</feature>
<feature type="domain" description="ABC transporter" evidence="9">
    <location>
        <begin position="661"/>
        <end position="917"/>
    </location>
</feature>
<feature type="transmembrane region" description="Helical" evidence="8">
    <location>
        <begin position="481"/>
        <end position="506"/>
    </location>
</feature>
<feature type="transmembrane region" description="Helical" evidence="8">
    <location>
        <begin position="370"/>
        <end position="393"/>
    </location>
</feature>
<keyword evidence="2" id="KW-0813">Transport</keyword>
<dbReference type="GO" id="GO:0016020">
    <property type="term" value="C:membrane"/>
    <property type="evidence" value="ECO:0007669"/>
    <property type="project" value="UniProtKB-SubCell"/>
</dbReference>
<dbReference type="InterPro" id="IPR003593">
    <property type="entry name" value="AAA+_ATPase"/>
</dbReference>
<dbReference type="PROSITE" id="PS00211">
    <property type="entry name" value="ABC_TRANSPORTER_1"/>
    <property type="match status" value="2"/>
</dbReference>
<evidence type="ECO:0000256" key="6">
    <source>
        <dbReference type="ARBA" id="ARBA00022989"/>
    </source>
</evidence>
<dbReference type="PANTHER" id="PTHR48041:SF119">
    <property type="entry name" value="ROA1P"/>
    <property type="match status" value="1"/>
</dbReference>
<evidence type="ECO:0000256" key="7">
    <source>
        <dbReference type="ARBA" id="ARBA00023136"/>
    </source>
</evidence>
<dbReference type="InterPro" id="IPR027417">
    <property type="entry name" value="P-loop_NTPase"/>
</dbReference>
<protein>
    <recommendedName>
        <fullName evidence="9">ABC transporter domain-containing protein</fullName>
    </recommendedName>
</protein>
<keyword evidence="7 8" id="KW-0472">Membrane</keyword>
<evidence type="ECO:0000256" key="2">
    <source>
        <dbReference type="ARBA" id="ARBA00022448"/>
    </source>
</evidence>
<organism evidence="10">
    <name type="scientific">Spongospora subterranea</name>
    <dbReference type="NCBI Taxonomy" id="70186"/>
    <lineage>
        <taxon>Eukaryota</taxon>
        <taxon>Sar</taxon>
        <taxon>Rhizaria</taxon>
        <taxon>Endomyxa</taxon>
        <taxon>Phytomyxea</taxon>
        <taxon>Plasmodiophorida</taxon>
        <taxon>Plasmodiophoridae</taxon>
        <taxon>Spongospora</taxon>
    </lineage>
</organism>
<feature type="transmembrane region" description="Helical" evidence="8">
    <location>
        <begin position="1146"/>
        <end position="1165"/>
    </location>
</feature>
<dbReference type="Pfam" id="PF00005">
    <property type="entry name" value="ABC_tran"/>
    <property type="match status" value="2"/>
</dbReference>
<feature type="transmembrane region" description="Helical" evidence="8">
    <location>
        <begin position="946"/>
        <end position="967"/>
    </location>
</feature>
<evidence type="ECO:0000256" key="3">
    <source>
        <dbReference type="ARBA" id="ARBA00022692"/>
    </source>
</evidence>
<feature type="transmembrane region" description="Helical" evidence="8">
    <location>
        <begin position="1076"/>
        <end position="1096"/>
    </location>
</feature>
<accession>A0A0H5QJ62</accession>
<feature type="transmembrane region" description="Helical" evidence="8">
    <location>
        <begin position="444"/>
        <end position="469"/>
    </location>
</feature>
<keyword evidence="3 8" id="KW-0812">Transmembrane</keyword>
<evidence type="ECO:0000259" key="9">
    <source>
        <dbReference type="PROSITE" id="PS50893"/>
    </source>
</evidence>
<proteinExistence type="predicted"/>
<dbReference type="SMART" id="SM00382">
    <property type="entry name" value="AAA"/>
    <property type="match status" value="2"/>
</dbReference>
<evidence type="ECO:0000256" key="5">
    <source>
        <dbReference type="ARBA" id="ARBA00022840"/>
    </source>
</evidence>
<dbReference type="InterPro" id="IPR043926">
    <property type="entry name" value="ABCG_dom"/>
</dbReference>
<comment type="subcellular location">
    <subcellularLocation>
        <location evidence="1">Membrane</location>
        <topology evidence="1">Multi-pass membrane protein</topology>
    </subcellularLocation>
</comment>
<dbReference type="GO" id="GO:0016887">
    <property type="term" value="F:ATP hydrolysis activity"/>
    <property type="evidence" value="ECO:0007669"/>
    <property type="project" value="InterPro"/>
</dbReference>
<reference evidence="10" key="1">
    <citation type="submission" date="2015-04" db="EMBL/GenBank/DDBJ databases">
        <title>The genome sequence of the plant pathogenic Rhizarian Plasmodiophora brassicae reveals insights in its biotrophic life cycle and the origin of chitin synthesis.</title>
        <authorList>
            <person name="Schwelm A."/>
            <person name="Fogelqvist J."/>
            <person name="Knaust A."/>
            <person name="Julke S."/>
            <person name="Lilja T."/>
            <person name="Dhandapani V."/>
            <person name="Bonilla-Rosso G."/>
            <person name="Karlsson M."/>
            <person name="Shevchenko A."/>
            <person name="Choi S.R."/>
            <person name="Kim H.G."/>
            <person name="Park J.Y."/>
            <person name="Lim Y.P."/>
            <person name="Ludwig-Muller J."/>
            <person name="Dixelius C."/>
        </authorList>
    </citation>
    <scope>NUCLEOTIDE SEQUENCE</scope>
    <source>
        <tissue evidence="10">Potato root galls</tissue>
    </source>
</reference>
<dbReference type="Pfam" id="PF01061">
    <property type="entry name" value="ABC2_membrane"/>
    <property type="match status" value="2"/>
</dbReference>
<keyword evidence="4" id="KW-0547">Nucleotide-binding</keyword>
<name>A0A0H5QJ62_9EUKA</name>
<keyword evidence="6 8" id="KW-1133">Transmembrane helix</keyword>
<evidence type="ECO:0000256" key="8">
    <source>
        <dbReference type="SAM" id="Phobius"/>
    </source>
</evidence>
<dbReference type="InterPro" id="IPR013525">
    <property type="entry name" value="ABC2_TM"/>
</dbReference>
<dbReference type="InterPro" id="IPR050352">
    <property type="entry name" value="ABCG_transporters"/>
</dbReference>
<sequence>MAMNNNGRAGSWDGSIQMMPISSAGAVDLQMRDPLSFGKVPPITIGVNVATVRTPGKSTLLEKINVHIPSGSLLAIMGGSGSGKTTLLKVMAGRTAGLKISGDVFFNGKRLSEEIRQRSMGYVHQQDTLLPYLSVRDTLRYAARLRLPQSLSTADRNDLVEKVILELGLKDCSTTMIGDEWKKGISGGEKRRVSVATQLLVNPSVIFMDEPTTGLDAFSAKSLVETLVSLCKRGRTIIVSIHQPRSDIFSLFNQVVLLAKGRLVYAGSRETVFSYFNILGCHVPDGVNGADFLIDISTVDLRAEDTLLTSRARVAKLIDAWHSESHTSTFTKSDFDASGLNASYPDGVKALCQIRVLSGRFFVNMISDRLTVLGTFAQMLFLSLAIGLIFFQLDESPAGLLARKSALYIISSLQSYLSLMFIIWKLCNEMIVFDRERMDRMYSVFAYLCSWFLVNTVLYFVLAVCFSLIVYPMVGFRSDHLIFHFSIFCLCILMLQLVTISFAFLCVSISRDFALSSLIANGIFTFISLSSGFFIPINAIPVYLKWIQHIGYVSYCLQIFASNEFDGNEYNCPSIPPGSPGCSGNAMLLQLGFVANIIFPFFMLVVLFFSMMIIAALILQLFPKGRGSHSNKYESSFAANGFQIEPPAQIAPINTVPAVTVEVDNLSYTLHRRQMFSRSTVVIPVLQSINARFSPGKLTAIMGASGCGKSTFLQLLHCKQPRVNSSITWDSAGRILHNGVMLSANQVEKVTASVRQEDSHLLPALTARETLYYAAMLRLPHLQKKERVAKAEAVITELQLSECANTAVGGPKCKGLSGGEKRRVSVGLAMLTDPAVLLLDEPTSGLDAATAKSMIMSLKAIALSGRTVVCTIHQPRSDIVPFFDYVLLLAHGGLVVFFGTIPEMIGHFTNMGFPMPQLTNPADFAIDLASIDLRNKDSEDASSSRVVSLVNAWAVITTPNTLSVFAGSGNLQRLHKKSMSSLLAMPLLLSRSLRNISRQVEVIFARLMQMVTLGLVLAAYFTPLGHDQASATNRIGLLQQTGSLVFIGMLNCISIFPQELKLFRFESQDYSIGTFFLTYTAIEIPFEIVGCLLWASISNFMIGLEISFTLNAFVAFALVNAGESIGIAFCSLISEPGFSVQIMSSFISIMCIMAGFLSINMPEFLDVINRISMIRYVARAQAAQEFRSMTFSCPDHTTCQFGTGSEVLSLLRFDSSDSGFFSAIIGICATMICCV</sequence>
<feature type="domain" description="ABC transporter" evidence="9">
    <location>
        <begin position="44"/>
        <end position="285"/>
    </location>
</feature>
<feature type="transmembrane region" description="Helical" evidence="8">
    <location>
        <begin position="597"/>
        <end position="622"/>
    </location>
</feature>
<feature type="transmembrane region" description="Helical" evidence="8">
    <location>
        <begin position="882"/>
        <end position="901"/>
    </location>
</feature>